<accession>A0A2G8JVB8</accession>
<evidence type="ECO:0008006" key="3">
    <source>
        <dbReference type="Google" id="ProtNLM"/>
    </source>
</evidence>
<organism evidence="1 2">
    <name type="scientific">Stichopus japonicus</name>
    <name type="common">Sea cucumber</name>
    <dbReference type="NCBI Taxonomy" id="307972"/>
    <lineage>
        <taxon>Eukaryota</taxon>
        <taxon>Metazoa</taxon>
        <taxon>Echinodermata</taxon>
        <taxon>Eleutherozoa</taxon>
        <taxon>Echinozoa</taxon>
        <taxon>Holothuroidea</taxon>
        <taxon>Aspidochirotacea</taxon>
        <taxon>Aspidochirotida</taxon>
        <taxon>Stichopodidae</taxon>
        <taxon>Apostichopus</taxon>
    </lineage>
</organism>
<dbReference type="PANTHER" id="PTHR31912">
    <property type="entry name" value="IP13529P"/>
    <property type="match status" value="1"/>
</dbReference>
<dbReference type="EMBL" id="MRZV01001212">
    <property type="protein sequence ID" value="PIK39688.1"/>
    <property type="molecule type" value="Genomic_DNA"/>
</dbReference>
<keyword evidence="2" id="KW-1185">Reference proteome</keyword>
<proteinExistence type="predicted"/>
<comment type="caution">
    <text evidence="1">The sequence shown here is derived from an EMBL/GenBank/DDBJ whole genome shotgun (WGS) entry which is preliminary data.</text>
</comment>
<name>A0A2G8JVB8_STIJA</name>
<dbReference type="Proteomes" id="UP000230750">
    <property type="component" value="Unassembled WGS sequence"/>
</dbReference>
<sequence length="832" mass="93176">MGFVCSQCGIVINGSPKALLWHLRIAHHLINGHVFTKSIACGQNGCERSFSGRTAAFRKHLGTHNYDNDDVPVHVPVPAPPDADFADVPADNLDADHDEVEPDEPEGELWDELTTEEVENRAAMLVAGLLASSSTVHSTVTQVVEQASDLINDMSSFMMQRVKQFATTVGIPHDDQHLQALLTDIDGVSHPFRNVGSQYKQRKFFQNCKAFVAAEELPMGVAYYPVNNPSTGNVQQHMKTVTFQYIPIKPLMKMILEETDVLKISSTHMMSEDGLLRDFQDGSFCRESPLLSSSATIKLILYVDDFEVSNPLSPKAGIHKLGAVYFTIANLPPKYRSTLSNMLLLMLFNSGDASLYGYGAVFAQFIQDINELIADGLHIVTNFFNGNVKIAIGQIVGDNLGIHSLFGFAGGFTANYLCRVCKLHRDAIRTSVKEQQGLLRTLENYQADVAQDDLQQTGVKSPCALNDISHFHVINSRSPDIMHDILEGVCPLELKLVLQQLIHKELLTLNELNARVTSFNYGIPDKRNKPVPFTANALRSPDGAPGQNAAQMWCLIRHVAVMLGDLVPEGDEHWELLLALLDCLDIIFSPIISNGDTKYLSELISDHHQLFLELFPERHLKPKHHFMTHYPSAIRLNGPLIHLWVMRFEAFHNFSRRLSHIVCNFQNIAKTLAYRNQMLLCFNILSKKAFGSEPLEVGPGETVIIASLDNGAVIARNMHMALYDEIFVCKWCRFHGVEYRKYLMVVVGKEDGLPVFAKIIQIFAYESIATFMCELWHTVQFSRHYHAYVVEPLGAKDIVFVGVKDLLDFHPLHAVKGRNCSKFLISPRHIIG</sequence>
<evidence type="ECO:0000313" key="1">
    <source>
        <dbReference type="EMBL" id="PIK39688.1"/>
    </source>
</evidence>
<dbReference type="PANTHER" id="PTHR31912:SF34">
    <property type="entry name" value="NOTOCHORD-RELATED PROTEIN"/>
    <property type="match status" value="1"/>
</dbReference>
<reference evidence="1 2" key="1">
    <citation type="journal article" date="2017" name="PLoS Biol.">
        <title>The sea cucumber genome provides insights into morphological evolution and visceral regeneration.</title>
        <authorList>
            <person name="Zhang X."/>
            <person name="Sun L."/>
            <person name="Yuan J."/>
            <person name="Sun Y."/>
            <person name="Gao Y."/>
            <person name="Zhang L."/>
            <person name="Li S."/>
            <person name="Dai H."/>
            <person name="Hamel J.F."/>
            <person name="Liu C."/>
            <person name="Yu Y."/>
            <person name="Liu S."/>
            <person name="Lin W."/>
            <person name="Guo K."/>
            <person name="Jin S."/>
            <person name="Xu P."/>
            <person name="Storey K.B."/>
            <person name="Huan P."/>
            <person name="Zhang T."/>
            <person name="Zhou Y."/>
            <person name="Zhang J."/>
            <person name="Lin C."/>
            <person name="Li X."/>
            <person name="Xing L."/>
            <person name="Huo D."/>
            <person name="Sun M."/>
            <person name="Wang L."/>
            <person name="Mercier A."/>
            <person name="Li F."/>
            <person name="Yang H."/>
            <person name="Xiang J."/>
        </authorList>
    </citation>
    <scope>NUCLEOTIDE SEQUENCE [LARGE SCALE GENOMIC DNA]</scope>
    <source>
        <strain evidence="1">Shaxun</strain>
        <tissue evidence="1">Muscle</tissue>
    </source>
</reference>
<gene>
    <name evidence="1" type="ORF">BSL78_23478</name>
</gene>
<evidence type="ECO:0000313" key="2">
    <source>
        <dbReference type="Proteomes" id="UP000230750"/>
    </source>
</evidence>
<dbReference type="AlphaFoldDB" id="A0A2G8JVB8"/>
<dbReference type="OrthoDB" id="10034966at2759"/>
<protein>
    <recommendedName>
        <fullName evidence="3">C2H2-type domain-containing protein</fullName>
    </recommendedName>
</protein>